<evidence type="ECO:0000313" key="1">
    <source>
        <dbReference type="EMBL" id="OXA82504.1"/>
    </source>
</evidence>
<accession>A0ABX4BWG2</accession>
<sequence>MGLEFFLRLFSATNSRIDLKIREFVAENHFKLEFGISYLEFNLKLGCHFGILEKWFVNCRLFKKHILKTI</sequence>
<proteinExistence type="predicted"/>
<keyword evidence="2" id="KW-1185">Reference proteome</keyword>
<dbReference type="EMBL" id="MUGV01000001">
    <property type="protein sequence ID" value="OXA82504.1"/>
    <property type="molecule type" value="Genomic_DNA"/>
</dbReference>
<gene>
    <name evidence="1" type="ORF">B0A65_00440</name>
</gene>
<dbReference type="Proteomes" id="UP000198382">
    <property type="component" value="Unassembled WGS sequence"/>
</dbReference>
<evidence type="ECO:0000313" key="2">
    <source>
        <dbReference type="Proteomes" id="UP000198382"/>
    </source>
</evidence>
<organism evidence="1 2">
    <name type="scientific">Flavobacterium frigidimaris</name>
    <dbReference type="NCBI Taxonomy" id="262320"/>
    <lineage>
        <taxon>Bacteria</taxon>
        <taxon>Pseudomonadati</taxon>
        <taxon>Bacteroidota</taxon>
        <taxon>Flavobacteriia</taxon>
        <taxon>Flavobacteriales</taxon>
        <taxon>Flavobacteriaceae</taxon>
        <taxon>Flavobacterium</taxon>
    </lineage>
</organism>
<comment type="caution">
    <text evidence="1">The sequence shown here is derived from an EMBL/GenBank/DDBJ whole genome shotgun (WGS) entry which is preliminary data.</text>
</comment>
<reference evidence="1 2" key="1">
    <citation type="submission" date="2016-11" db="EMBL/GenBank/DDBJ databases">
        <title>Whole genomes of Flavobacteriaceae.</title>
        <authorList>
            <person name="Stine C."/>
            <person name="Li C."/>
            <person name="Tadesse D."/>
        </authorList>
    </citation>
    <scope>NUCLEOTIDE SEQUENCE [LARGE SCALE GENOMIC DNA]</scope>
    <source>
        <strain evidence="1 2">DSM 15937</strain>
    </source>
</reference>
<protein>
    <submittedName>
        <fullName evidence="1">Uncharacterized protein</fullName>
    </submittedName>
</protein>
<name>A0ABX4BWG2_FLAFR</name>